<evidence type="ECO:0000313" key="3">
    <source>
        <dbReference type="Proteomes" id="UP000054549"/>
    </source>
</evidence>
<feature type="region of interest" description="Disordered" evidence="1">
    <location>
        <begin position="515"/>
        <end position="535"/>
    </location>
</feature>
<dbReference type="Proteomes" id="UP000054549">
    <property type="component" value="Unassembled WGS sequence"/>
</dbReference>
<feature type="compositionally biased region" description="Polar residues" evidence="1">
    <location>
        <begin position="341"/>
        <end position="354"/>
    </location>
</feature>
<dbReference type="EMBL" id="KN818316">
    <property type="protein sequence ID" value="KIL59430.1"/>
    <property type="molecule type" value="Genomic_DNA"/>
</dbReference>
<protein>
    <submittedName>
        <fullName evidence="2">Uncharacterized protein</fullName>
    </submittedName>
</protein>
<gene>
    <name evidence="2" type="ORF">M378DRAFT_1011093</name>
</gene>
<reference evidence="2 3" key="1">
    <citation type="submission" date="2014-04" db="EMBL/GenBank/DDBJ databases">
        <title>Evolutionary Origins and Diversification of the Mycorrhizal Mutualists.</title>
        <authorList>
            <consortium name="DOE Joint Genome Institute"/>
            <consortium name="Mycorrhizal Genomics Consortium"/>
            <person name="Kohler A."/>
            <person name="Kuo A."/>
            <person name="Nagy L.G."/>
            <person name="Floudas D."/>
            <person name="Copeland A."/>
            <person name="Barry K.W."/>
            <person name="Cichocki N."/>
            <person name="Veneault-Fourrey C."/>
            <person name="LaButti K."/>
            <person name="Lindquist E.A."/>
            <person name="Lipzen A."/>
            <person name="Lundell T."/>
            <person name="Morin E."/>
            <person name="Murat C."/>
            <person name="Riley R."/>
            <person name="Ohm R."/>
            <person name="Sun H."/>
            <person name="Tunlid A."/>
            <person name="Henrissat B."/>
            <person name="Grigoriev I.V."/>
            <person name="Hibbett D.S."/>
            <person name="Martin F."/>
        </authorList>
    </citation>
    <scope>NUCLEOTIDE SEQUENCE [LARGE SCALE GENOMIC DNA]</scope>
    <source>
        <strain evidence="2 3">Koide BX008</strain>
    </source>
</reference>
<dbReference type="AlphaFoldDB" id="A0A0C2S9G0"/>
<feature type="compositionally biased region" description="Basic and acidic residues" evidence="1">
    <location>
        <begin position="20"/>
        <end position="31"/>
    </location>
</feature>
<dbReference type="InParanoid" id="A0A0C2S9G0"/>
<feature type="region of interest" description="Disordered" evidence="1">
    <location>
        <begin position="1"/>
        <end position="43"/>
    </location>
</feature>
<feature type="region of interest" description="Disordered" evidence="1">
    <location>
        <begin position="455"/>
        <end position="500"/>
    </location>
</feature>
<sequence>MLHAGYGFDGSGDGMGRPWSAREARGREGAEAPRTLKQRSSLASLFEKKYSLLKKLSKLGLGASGKEPSRVGGGATVDPGQSQPPPWTQSQTQSQPQYQPPLAPSPGAVSPRPGSRTRPPSLRIDPPPSSRLTVDDHDEDLGDIMVVPRSPNSETGTRSVSVYSQPSPFVPLTLPRSAQHQEEPKDKEWAQLRRVEREEDKTPTLRLTPPPVVVVEQDNPTTSPPPLTASSISSFASKQRTLSSADSYSHSDSHSRSNSHSRSHSNPQSHSQHSASASAPPLGIVDEDDSHVDSYYDMLITSSVNSSPPPPVNPMESRTITSGPSNSVDERHPYAYAVTFPSGQTNPPSLSNDSDPIYSYRGAGKQKTRLSPIPQSRPSLALRSVASSPDLIGREKGRFGESDDAQGMDGVDMSRLRPHVREKLQSTGGRGGGGKDRWLSTDLIAIFLPKPKFRIKAKTKTKKNNGKERSQSSTDLPSSVGHDNHHRHHQGAPSDVVRHVGDDTHHMHNMAEFGVQRLSDVQEEPQKQSSTSRRKSYAYDDLSLLSLDRYAPFNVLFPIPDCHTES</sequence>
<feature type="compositionally biased region" description="Basic and acidic residues" evidence="1">
    <location>
        <begin position="179"/>
        <end position="203"/>
    </location>
</feature>
<feature type="compositionally biased region" description="Basic residues" evidence="1">
    <location>
        <begin position="455"/>
        <end position="464"/>
    </location>
</feature>
<feature type="region of interest" description="Disordered" evidence="1">
    <location>
        <begin position="59"/>
        <end position="417"/>
    </location>
</feature>
<feature type="compositionally biased region" description="Basic and acidic residues" evidence="1">
    <location>
        <begin position="392"/>
        <end position="401"/>
    </location>
</feature>
<keyword evidence="3" id="KW-1185">Reference proteome</keyword>
<feature type="compositionally biased region" description="Polar residues" evidence="1">
    <location>
        <begin position="150"/>
        <end position="167"/>
    </location>
</feature>
<feature type="compositionally biased region" description="Low complexity" evidence="1">
    <location>
        <begin position="264"/>
        <end position="280"/>
    </location>
</feature>
<feature type="compositionally biased region" description="Low complexity" evidence="1">
    <location>
        <begin position="110"/>
        <end position="123"/>
    </location>
</feature>
<feature type="compositionally biased region" description="Low complexity" evidence="1">
    <location>
        <begin position="88"/>
        <end position="97"/>
    </location>
</feature>
<dbReference type="HOGENOM" id="CLU_481421_0_0_1"/>
<accession>A0A0C2S9G0</accession>
<proteinExistence type="predicted"/>
<name>A0A0C2S9G0_AMAMK</name>
<evidence type="ECO:0000313" key="2">
    <source>
        <dbReference type="EMBL" id="KIL59430.1"/>
    </source>
</evidence>
<organism evidence="2 3">
    <name type="scientific">Amanita muscaria (strain Koide BX008)</name>
    <dbReference type="NCBI Taxonomy" id="946122"/>
    <lineage>
        <taxon>Eukaryota</taxon>
        <taxon>Fungi</taxon>
        <taxon>Dikarya</taxon>
        <taxon>Basidiomycota</taxon>
        <taxon>Agaricomycotina</taxon>
        <taxon>Agaricomycetes</taxon>
        <taxon>Agaricomycetidae</taxon>
        <taxon>Agaricales</taxon>
        <taxon>Pluteineae</taxon>
        <taxon>Amanitaceae</taxon>
        <taxon>Amanita</taxon>
    </lineage>
</organism>
<evidence type="ECO:0000256" key="1">
    <source>
        <dbReference type="SAM" id="MobiDB-lite"/>
    </source>
</evidence>
<feature type="compositionally biased region" description="Polar residues" evidence="1">
    <location>
        <begin position="316"/>
        <end position="327"/>
    </location>
</feature>